<keyword evidence="2" id="KW-1185">Reference proteome</keyword>
<evidence type="ECO:0000313" key="1">
    <source>
        <dbReference type="EMBL" id="TMS02392.1"/>
    </source>
</evidence>
<comment type="caution">
    <text evidence="1">The sequence shown here is derived from an EMBL/GenBank/DDBJ whole genome shotgun (WGS) entry which is preliminary data.</text>
</comment>
<sequence length="129" mass="14580">MHGNEVLGRQLLIYLAQYLCSEYLLGNERIQTLINTTRIHILPSMNPDGYEVAVAGLQDNAGNDDEEGPRYDSSNIGRNNAQNVDLNRNFPDLTTIVYSRRKRKGARTDHIPIQTITGLVRSRLRLTLS</sequence>
<name>A0ACD3Q572_LARCR</name>
<dbReference type="EMBL" id="CM011697">
    <property type="protein sequence ID" value="TMS02392.1"/>
    <property type="molecule type" value="Genomic_DNA"/>
</dbReference>
<evidence type="ECO:0000313" key="2">
    <source>
        <dbReference type="Proteomes" id="UP000793456"/>
    </source>
</evidence>
<reference evidence="1" key="1">
    <citation type="submission" date="2018-11" db="EMBL/GenBank/DDBJ databases">
        <title>The sequence and de novo assembly of Larimichthys crocea genome using PacBio and Hi-C technologies.</title>
        <authorList>
            <person name="Xu P."/>
            <person name="Chen B."/>
            <person name="Zhou Z."/>
            <person name="Ke Q."/>
            <person name="Wu Y."/>
            <person name="Bai H."/>
            <person name="Pu F."/>
        </authorList>
    </citation>
    <scope>NUCLEOTIDE SEQUENCE</scope>
    <source>
        <tissue evidence="1">Muscle</tissue>
    </source>
</reference>
<protein>
    <submittedName>
        <fullName evidence="1">Uncharacterized protein</fullName>
    </submittedName>
</protein>
<dbReference type="Proteomes" id="UP000793456">
    <property type="component" value="Chromosome XXIV"/>
</dbReference>
<gene>
    <name evidence="1" type="ORF">E3U43_007932</name>
</gene>
<organism evidence="1 2">
    <name type="scientific">Larimichthys crocea</name>
    <name type="common">Large yellow croaker</name>
    <name type="synonym">Pseudosciaena crocea</name>
    <dbReference type="NCBI Taxonomy" id="215358"/>
    <lineage>
        <taxon>Eukaryota</taxon>
        <taxon>Metazoa</taxon>
        <taxon>Chordata</taxon>
        <taxon>Craniata</taxon>
        <taxon>Vertebrata</taxon>
        <taxon>Euteleostomi</taxon>
        <taxon>Actinopterygii</taxon>
        <taxon>Neopterygii</taxon>
        <taxon>Teleostei</taxon>
        <taxon>Neoteleostei</taxon>
        <taxon>Acanthomorphata</taxon>
        <taxon>Eupercaria</taxon>
        <taxon>Sciaenidae</taxon>
        <taxon>Larimichthys</taxon>
    </lineage>
</organism>
<proteinExistence type="predicted"/>
<accession>A0ACD3Q572</accession>